<dbReference type="EMBL" id="GG657457">
    <property type="protein sequence ID" value="OAT09581.1"/>
    <property type="molecule type" value="Genomic_DNA"/>
</dbReference>
<dbReference type="Proteomes" id="UP000002038">
    <property type="component" value="Unassembled WGS sequence"/>
</dbReference>
<accession>A0A179URC2</accession>
<reference evidence="2" key="1">
    <citation type="journal article" date="2015" name="PLoS Genet.">
        <title>The dynamic genome and transcriptome of the human fungal pathogen Blastomyces and close relative Emmonsia.</title>
        <authorList>
            <person name="Munoz J.F."/>
            <person name="Gauthier G.M."/>
            <person name="Desjardins C.A."/>
            <person name="Gallo J.E."/>
            <person name="Holder J."/>
            <person name="Sullivan T.D."/>
            <person name="Marty A.J."/>
            <person name="Carmen J.C."/>
            <person name="Chen Z."/>
            <person name="Ding L."/>
            <person name="Gujja S."/>
            <person name="Magrini V."/>
            <person name="Misas E."/>
            <person name="Mitreva M."/>
            <person name="Priest M."/>
            <person name="Saif S."/>
            <person name="Whiston E.A."/>
            <person name="Young S."/>
            <person name="Zeng Q."/>
            <person name="Goldman W.E."/>
            <person name="Mardis E.R."/>
            <person name="Taylor J.W."/>
            <person name="McEwen J.G."/>
            <person name="Clay O.K."/>
            <person name="Klein B.S."/>
            <person name="Cuomo C.A."/>
        </authorList>
    </citation>
    <scope>NUCLEOTIDE SEQUENCE [LARGE SCALE GENOMIC DNA]</scope>
    <source>
        <strain evidence="2">SLH14081</strain>
    </source>
</reference>
<proteinExistence type="predicted"/>
<gene>
    <name evidence="1" type="ORF">BDBG_05331</name>
</gene>
<organism evidence="1 2">
    <name type="scientific">Blastomyces gilchristii (strain SLH14081)</name>
    <name type="common">Blastomyces dermatitidis</name>
    <dbReference type="NCBI Taxonomy" id="559298"/>
    <lineage>
        <taxon>Eukaryota</taxon>
        <taxon>Fungi</taxon>
        <taxon>Dikarya</taxon>
        <taxon>Ascomycota</taxon>
        <taxon>Pezizomycotina</taxon>
        <taxon>Eurotiomycetes</taxon>
        <taxon>Eurotiomycetidae</taxon>
        <taxon>Onygenales</taxon>
        <taxon>Ajellomycetaceae</taxon>
        <taxon>Blastomyces</taxon>
    </lineage>
</organism>
<dbReference type="VEuPathDB" id="FungiDB:BDBG_05331"/>
<dbReference type="AlphaFoldDB" id="A0A179URC2"/>
<name>A0A179URC2_BLAGS</name>
<dbReference type="RefSeq" id="XP_031578904.1">
    <property type="nucleotide sequence ID" value="XM_031722099.1"/>
</dbReference>
<evidence type="ECO:0000313" key="1">
    <source>
        <dbReference type="EMBL" id="OAT09581.1"/>
    </source>
</evidence>
<dbReference type="GeneID" id="42528139"/>
<protein>
    <submittedName>
        <fullName evidence="1">Uncharacterized protein</fullName>
    </submittedName>
</protein>
<evidence type="ECO:0000313" key="2">
    <source>
        <dbReference type="Proteomes" id="UP000002038"/>
    </source>
</evidence>
<keyword evidence="2" id="KW-1185">Reference proteome</keyword>
<sequence>MLDQRCISECGSSARGIGFHQPRQSVYSGKCEIRLLRAREEGINTAYHQTRGHYLCHYSTSHLDLEMVLSTIAVLHSANSECNYGVLVPFTEPHESPRTRSSHKP</sequence>
<dbReference type="KEGG" id="bgh:BDBG_05331"/>